<accession>T0PRX8</accession>
<sequence length="134" mass="15409">MDDTQRVAVVERLCAFAATYNLETSFQAFAAQHAMTFSTFDEDDEQPLECFELFQTYECMHEAMIAAFLNDEQMDARELYDVLSSVQATMRDSDVFESLSMLLSALDFPYFGRRMRDEAIDQQRAAKDADDMGF</sequence>
<gene>
    <name evidence="7" type="ORF">SDRG_14077</name>
</gene>
<dbReference type="OMA" id="XLLAVES"/>
<dbReference type="InterPro" id="IPR042541">
    <property type="entry name" value="BART_sf"/>
</dbReference>
<evidence type="ECO:0000256" key="3">
    <source>
        <dbReference type="ARBA" id="ARBA00022490"/>
    </source>
</evidence>
<evidence type="ECO:0000256" key="5">
    <source>
        <dbReference type="ARBA" id="ARBA00023273"/>
    </source>
</evidence>
<evidence type="ECO:0000259" key="6">
    <source>
        <dbReference type="Pfam" id="PF11527"/>
    </source>
</evidence>
<evidence type="ECO:0000256" key="1">
    <source>
        <dbReference type="ARBA" id="ARBA00004138"/>
    </source>
</evidence>
<comment type="subcellular location">
    <subcellularLocation>
        <location evidence="1">Cell projection</location>
        <location evidence="1">Cilium</location>
    </subcellularLocation>
    <subcellularLocation>
        <location evidence="2">Cytoplasm</location>
    </subcellularLocation>
</comment>
<evidence type="ECO:0000256" key="4">
    <source>
        <dbReference type="ARBA" id="ARBA00023069"/>
    </source>
</evidence>
<reference evidence="7 8" key="1">
    <citation type="submission" date="2012-04" db="EMBL/GenBank/DDBJ databases">
        <title>The Genome Sequence of Saprolegnia declina VS20.</title>
        <authorList>
            <consortium name="The Broad Institute Genome Sequencing Platform"/>
            <person name="Russ C."/>
            <person name="Nusbaum C."/>
            <person name="Tyler B."/>
            <person name="van West P."/>
            <person name="Dieguez-Uribeondo J."/>
            <person name="de Bruijn I."/>
            <person name="Tripathy S."/>
            <person name="Jiang R."/>
            <person name="Young S.K."/>
            <person name="Zeng Q."/>
            <person name="Gargeya S."/>
            <person name="Fitzgerald M."/>
            <person name="Haas B."/>
            <person name="Abouelleil A."/>
            <person name="Alvarado L."/>
            <person name="Arachchi H.M."/>
            <person name="Berlin A."/>
            <person name="Chapman S.B."/>
            <person name="Goldberg J."/>
            <person name="Griggs A."/>
            <person name="Gujja S."/>
            <person name="Hansen M."/>
            <person name="Howarth C."/>
            <person name="Imamovic A."/>
            <person name="Larimer J."/>
            <person name="McCowen C."/>
            <person name="Montmayeur A."/>
            <person name="Murphy C."/>
            <person name="Neiman D."/>
            <person name="Pearson M."/>
            <person name="Priest M."/>
            <person name="Roberts A."/>
            <person name="Saif S."/>
            <person name="Shea T."/>
            <person name="Sisk P."/>
            <person name="Sykes S."/>
            <person name="Wortman J."/>
            <person name="Nusbaum C."/>
            <person name="Birren B."/>
        </authorList>
    </citation>
    <scope>NUCLEOTIDE SEQUENCE [LARGE SCALE GENOMIC DNA]</scope>
    <source>
        <strain evidence="7 8">VS20</strain>
    </source>
</reference>
<feature type="domain" description="BART" evidence="6">
    <location>
        <begin position="8"/>
        <end position="123"/>
    </location>
</feature>
<evidence type="ECO:0000256" key="2">
    <source>
        <dbReference type="ARBA" id="ARBA00004496"/>
    </source>
</evidence>
<dbReference type="RefSeq" id="XP_008618403.1">
    <property type="nucleotide sequence ID" value="XM_008620181.1"/>
</dbReference>
<dbReference type="InterPro" id="IPR023379">
    <property type="entry name" value="BART_dom"/>
</dbReference>
<dbReference type="Gene3D" id="1.20.1520.10">
    <property type="entry name" value="ADP-ribosylation factor-like 2-binding protein, domain"/>
    <property type="match status" value="1"/>
</dbReference>
<protein>
    <recommendedName>
        <fullName evidence="6">BART domain-containing protein</fullName>
    </recommendedName>
</protein>
<dbReference type="Proteomes" id="UP000030762">
    <property type="component" value="Unassembled WGS sequence"/>
</dbReference>
<dbReference type="InParanoid" id="T0PRX8"/>
<evidence type="ECO:0000313" key="7">
    <source>
        <dbReference type="EMBL" id="EQC28254.1"/>
    </source>
</evidence>
<dbReference type="eggNOG" id="ENOG502SG5V">
    <property type="taxonomic scope" value="Eukaryota"/>
</dbReference>
<proteinExistence type="predicted"/>
<evidence type="ECO:0000313" key="8">
    <source>
        <dbReference type="Proteomes" id="UP000030762"/>
    </source>
</evidence>
<keyword evidence="5" id="KW-0966">Cell projection</keyword>
<dbReference type="OrthoDB" id="78440at2759"/>
<dbReference type="GO" id="GO:0005737">
    <property type="term" value="C:cytoplasm"/>
    <property type="evidence" value="ECO:0007669"/>
    <property type="project" value="UniProtKB-SubCell"/>
</dbReference>
<dbReference type="VEuPathDB" id="FungiDB:SDRG_14077"/>
<dbReference type="GeneID" id="19954804"/>
<dbReference type="AlphaFoldDB" id="T0PRX8"/>
<keyword evidence="3" id="KW-0963">Cytoplasm</keyword>
<dbReference type="GO" id="GO:0005929">
    <property type="term" value="C:cilium"/>
    <property type="evidence" value="ECO:0007669"/>
    <property type="project" value="UniProtKB-SubCell"/>
</dbReference>
<keyword evidence="8" id="KW-1185">Reference proteome</keyword>
<organism evidence="7 8">
    <name type="scientific">Saprolegnia diclina (strain VS20)</name>
    <dbReference type="NCBI Taxonomy" id="1156394"/>
    <lineage>
        <taxon>Eukaryota</taxon>
        <taxon>Sar</taxon>
        <taxon>Stramenopiles</taxon>
        <taxon>Oomycota</taxon>
        <taxon>Saprolegniomycetes</taxon>
        <taxon>Saprolegniales</taxon>
        <taxon>Saprolegniaceae</taxon>
        <taxon>Saprolegnia</taxon>
    </lineage>
</organism>
<dbReference type="EMBL" id="JH767197">
    <property type="protein sequence ID" value="EQC28254.1"/>
    <property type="molecule type" value="Genomic_DNA"/>
</dbReference>
<keyword evidence="4" id="KW-0969">Cilium</keyword>
<dbReference type="Pfam" id="PF11527">
    <property type="entry name" value="ARL2_Bind_BART"/>
    <property type="match status" value="1"/>
</dbReference>
<name>T0PRX8_SAPDV</name>